<organism evidence="1">
    <name type="scientific">Cucumis melo</name>
    <name type="common">Muskmelon</name>
    <dbReference type="NCBI Taxonomy" id="3656"/>
    <lineage>
        <taxon>Eukaryota</taxon>
        <taxon>Viridiplantae</taxon>
        <taxon>Streptophyta</taxon>
        <taxon>Embryophyta</taxon>
        <taxon>Tracheophyta</taxon>
        <taxon>Spermatophyta</taxon>
        <taxon>Magnoliopsida</taxon>
        <taxon>eudicotyledons</taxon>
        <taxon>Gunneridae</taxon>
        <taxon>Pentapetalae</taxon>
        <taxon>rosids</taxon>
        <taxon>fabids</taxon>
        <taxon>Cucurbitales</taxon>
        <taxon>Cucurbitaceae</taxon>
        <taxon>Benincaseae</taxon>
        <taxon>Cucumis</taxon>
    </lineage>
</organism>
<evidence type="ECO:0000313" key="1">
    <source>
        <dbReference type="EnsemblPlants" id="MELO3C029713.2.1"/>
    </source>
</evidence>
<proteinExistence type="predicted"/>
<dbReference type="Gramene" id="MELO3C029713.2.1">
    <property type="protein sequence ID" value="MELO3C029713.2.1"/>
    <property type="gene ID" value="MELO3C029713.2"/>
</dbReference>
<accession>A0A9I9E759</accession>
<sequence length="207" mass="23221">MVLMESITTGACGGFTISVNSGIVFEQFIEIVGSSVGIDIRISDIEIIYGHQNLTPSRLIRFMPFPIPNGQAMKTMFSIVMPIPNMVHLYVNVSRVGLDINLNSEPFGQLEDRTQVIVSDSELVASSVHDDEEMVANNEYMDFKQKHMMSLKSLTLMVRDVRDIVGPLILLQIWAWERFPTIAPQLTHANDHLLLGRELGSPYAILF</sequence>
<protein>
    <submittedName>
        <fullName evidence="1">Uncharacterized protein</fullName>
    </submittedName>
</protein>
<dbReference type="AlphaFoldDB" id="A0A9I9E759"/>
<name>A0A9I9E759_CUCME</name>
<dbReference type="EnsemblPlants" id="MELO3C029713.2.1">
    <property type="protein sequence ID" value="MELO3C029713.2.1"/>
    <property type="gene ID" value="MELO3C029713.2"/>
</dbReference>
<reference evidence="1" key="1">
    <citation type="submission" date="2023-03" db="UniProtKB">
        <authorList>
            <consortium name="EnsemblPlants"/>
        </authorList>
    </citation>
    <scope>IDENTIFICATION</scope>
</reference>